<dbReference type="GO" id="GO:0005737">
    <property type="term" value="C:cytoplasm"/>
    <property type="evidence" value="ECO:0007669"/>
    <property type="project" value="TreeGrafter"/>
</dbReference>
<keyword evidence="9" id="KW-1185">Reference proteome</keyword>
<keyword evidence="2 7" id="KW-0808">Transferase</keyword>
<evidence type="ECO:0000256" key="4">
    <source>
        <dbReference type="ARBA" id="ARBA00022842"/>
    </source>
</evidence>
<keyword evidence="4" id="KW-0460">Magnesium</keyword>
<comment type="caution">
    <text evidence="8">The sequence shown here is derived from an EMBL/GenBank/DDBJ whole genome shotgun (WGS) entry which is preliminary data.</text>
</comment>
<dbReference type="SUPFAM" id="SSF48576">
    <property type="entry name" value="Terpenoid synthases"/>
    <property type="match status" value="1"/>
</dbReference>
<proteinExistence type="inferred from homology"/>
<dbReference type="GO" id="GO:0045337">
    <property type="term" value="P:farnesyl diphosphate biosynthetic process"/>
    <property type="evidence" value="ECO:0007669"/>
    <property type="project" value="TreeGrafter"/>
</dbReference>
<dbReference type="InterPro" id="IPR039702">
    <property type="entry name" value="FPS1-like"/>
</dbReference>
<comment type="pathway">
    <text evidence="5">Pheromone biosynthesis.</text>
</comment>
<name>A0AAN7ZHV3_9COLE</name>
<dbReference type="EMBL" id="JAVRBK010000004">
    <property type="protein sequence ID" value="KAK5644612.1"/>
    <property type="molecule type" value="Genomic_DNA"/>
</dbReference>
<evidence type="ECO:0000256" key="1">
    <source>
        <dbReference type="ARBA" id="ARBA00001946"/>
    </source>
</evidence>
<comment type="similarity">
    <text evidence="7">Belongs to the FPP/GGPP synthase family.</text>
</comment>
<evidence type="ECO:0000313" key="8">
    <source>
        <dbReference type="EMBL" id="KAK5644612.1"/>
    </source>
</evidence>
<evidence type="ECO:0000256" key="3">
    <source>
        <dbReference type="ARBA" id="ARBA00022723"/>
    </source>
</evidence>
<dbReference type="Gene3D" id="1.10.600.10">
    <property type="entry name" value="Farnesyl Diphosphate Synthase"/>
    <property type="match status" value="1"/>
</dbReference>
<protein>
    <recommendedName>
        <fullName evidence="6">Farnesyl pyrophosphate synthase</fullName>
    </recommendedName>
</protein>
<dbReference type="Proteomes" id="UP001329430">
    <property type="component" value="Chromosome 4"/>
</dbReference>
<evidence type="ECO:0000256" key="7">
    <source>
        <dbReference type="RuleBase" id="RU004466"/>
    </source>
</evidence>
<dbReference type="InterPro" id="IPR033749">
    <property type="entry name" value="Polyprenyl_synt_CS"/>
</dbReference>
<dbReference type="GO" id="GO:0042811">
    <property type="term" value="P:pheromone biosynthetic process"/>
    <property type="evidence" value="ECO:0007669"/>
    <property type="project" value="UniProtKB-ARBA"/>
</dbReference>
<dbReference type="SFLD" id="SFLDS00005">
    <property type="entry name" value="Isoprenoid_Synthase_Type_I"/>
    <property type="match status" value="1"/>
</dbReference>
<reference evidence="8 9" key="1">
    <citation type="journal article" date="2024" name="Insects">
        <title>An Improved Chromosome-Level Genome Assembly of the Firefly Pyrocoelia pectoralis.</title>
        <authorList>
            <person name="Fu X."/>
            <person name="Meyer-Rochow V.B."/>
            <person name="Ballantyne L."/>
            <person name="Zhu X."/>
        </authorList>
    </citation>
    <scope>NUCLEOTIDE SEQUENCE [LARGE SCALE GENOMIC DNA]</scope>
    <source>
        <strain evidence="8">XCY_ONT2</strain>
    </source>
</reference>
<keyword evidence="3" id="KW-0479">Metal-binding</keyword>
<sequence>MYLIDNLRNVRFVNALRCSFHHLDEYETTPNSLLHSSAGFVPKSTKWVTEEETKNFKSMFPYLVKDLTNSNVYEINPDATKRLINALEYNVPHGKMVCGLVAVAFYKAIEDPAKLTNENIHLANILGWCVHLLYSSFIITDDITDCSKIRRGSPCWYLPENVGLNSITDAVWIENLIYTILQKYFSKHRCYKKMLMGQTLDMICTQNGVPQLNRFDMKLYKSIVNLKTAPLFILPIMLAMHMASRGNEVLYKEVCKISLDLGHYLQVQNDFMDCFGDSNVTGKFGSDIEDGKCTWLIIQALQRGSQTQRNILENNYGKGGSENVAAVRSVYEDLKLSNIYGIFEEKTCALIGSDIEKLVSDELQHRFFRNFLNSIYKSQS</sequence>
<dbReference type="GO" id="GO:0004161">
    <property type="term" value="F:dimethylallyltranstransferase activity"/>
    <property type="evidence" value="ECO:0007669"/>
    <property type="project" value="TreeGrafter"/>
</dbReference>
<dbReference type="GO" id="GO:0004337">
    <property type="term" value="F:(2E,6E)-farnesyl diphosphate synthase activity"/>
    <property type="evidence" value="ECO:0007669"/>
    <property type="project" value="TreeGrafter"/>
</dbReference>
<dbReference type="Pfam" id="PF00348">
    <property type="entry name" value="polyprenyl_synt"/>
    <property type="match status" value="1"/>
</dbReference>
<evidence type="ECO:0000256" key="6">
    <source>
        <dbReference type="ARBA" id="ARBA00034546"/>
    </source>
</evidence>
<evidence type="ECO:0000313" key="9">
    <source>
        <dbReference type="Proteomes" id="UP001329430"/>
    </source>
</evidence>
<dbReference type="InterPro" id="IPR008949">
    <property type="entry name" value="Isoprenoid_synthase_dom_sf"/>
</dbReference>
<dbReference type="AlphaFoldDB" id="A0AAN7ZHV3"/>
<dbReference type="GO" id="GO:0046872">
    <property type="term" value="F:metal ion binding"/>
    <property type="evidence" value="ECO:0007669"/>
    <property type="project" value="UniProtKB-KW"/>
</dbReference>
<dbReference type="PANTHER" id="PTHR11525">
    <property type="entry name" value="FARNESYL-PYROPHOSPHATE SYNTHETASE"/>
    <property type="match status" value="1"/>
</dbReference>
<accession>A0AAN7ZHV3</accession>
<organism evidence="8 9">
    <name type="scientific">Pyrocoelia pectoralis</name>
    <dbReference type="NCBI Taxonomy" id="417401"/>
    <lineage>
        <taxon>Eukaryota</taxon>
        <taxon>Metazoa</taxon>
        <taxon>Ecdysozoa</taxon>
        <taxon>Arthropoda</taxon>
        <taxon>Hexapoda</taxon>
        <taxon>Insecta</taxon>
        <taxon>Pterygota</taxon>
        <taxon>Neoptera</taxon>
        <taxon>Endopterygota</taxon>
        <taxon>Coleoptera</taxon>
        <taxon>Polyphaga</taxon>
        <taxon>Elateriformia</taxon>
        <taxon>Elateroidea</taxon>
        <taxon>Lampyridae</taxon>
        <taxon>Lampyrinae</taxon>
        <taxon>Pyrocoelia</taxon>
    </lineage>
</organism>
<gene>
    <name evidence="8" type="ORF">RI129_005912</name>
</gene>
<dbReference type="PROSITE" id="PS00723">
    <property type="entry name" value="POLYPRENYL_SYNTHASE_1"/>
    <property type="match status" value="1"/>
</dbReference>
<evidence type="ECO:0000256" key="5">
    <source>
        <dbReference type="ARBA" id="ARBA00033740"/>
    </source>
</evidence>
<comment type="cofactor">
    <cofactor evidence="1">
        <name>Mg(2+)</name>
        <dbReference type="ChEBI" id="CHEBI:18420"/>
    </cofactor>
</comment>
<dbReference type="InterPro" id="IPR000092">
    <property type="entry name" value="Polyprenyl_synt"/>
</dbReference>
<evidence type="ECO:0000256" key="2">
    <source>
        <dbReference type="ARBA" id="ARBA00022679"/>
    </source>
</evidence>
<dbReference type="PANTHER" id="PTHR11525:SF0">
    <property type="entry name" value="FARNESYL PYROPHOSPHATE SYNTHASE"/>
    <property type="match status" value="1"/>
</dbReference>